<dbReference type="AlphaFoldDB" id="A0AAV7UN65"/>
<proteinExistence type="predicted"/>
<evidence type="ECO:0000313" key="2">
    <source>
        <dbReference type="EMBL" id="KAJ1189188.1"/>
    </source>
</evidence>
<feature type="region of interest" description="Disordered" evidence="1">
    <location>
        <begin position="1"/>
        <end position="23"/>
    </location>
</feature>
<dbReference type="Proteomes" id="UP001066276">
    <property type="component" value="Chromosome 3_1"/>
</dbReference>
<protein>
    <submittedName>
        <fullName evidence="2">Uncharacterized protein</fullName>
    </submittedName>
</protein>
<sequence>MRRAGPCPRGDEEPLPPRTPAAGKLDLEEEGSLISAGALAGSRKGTAVQMQPLPRPRRLRPSVLYPTV</sequence>
<dbReference type="EMBL" id="JANPWB010000005">
    <property type="protein sequence ID" value="KAJ1189188.1"/>
    <property type="molecule type" value="Genomic_DNA"/>
</dbReference>
<feature type="region of interest" description="Disordered" evidence="1">
    <location>
        <begin position="40"/>
        <end position="68"/>
    </location>
</feature>
<accession>A0AAV7UN65</accession>
<reference evidence="2" key="1">
    <citation type="journal article" date="2022" name="bioRxiv">
        <title>Sequencing and chromosome-scale assembly of the giantPleurodeles waltlgenome.</title>
        <authorList>
            <person name="Brown T."/>
            <person name="Elewa A."/>
            <person name="Iarovenko S."/>
            <person name="Subramanian E."/>
            <person name="Araus A.J."/>
            <person name="Petzold A."/>
            <person name="Susuki M."/>
            <person name="Suzuki K.-i.T."/>
            <person name="Hayashi T."/>
            <person name="Toyoda A."/>
            <person name="Oliveira C."/>
            <person name="Osipova E."/>
            <person name="Leigh N.D."/>
            <person name="Simon A."/>
            <person name="Yun M.H."/>
        </authorList>
    </citation>
    <scope>NUCLEOTIDE SEQUENCE</scope>
    <source>
        <strain evidence="2">20211129_DDA</strain>
        <tissue evidence="2">Liver</tissue>
    </source>
</reference>
<organism evidence="2 3">
    <name type="scientific">Pleurodeles waltl</name>
    <name type="common">Iberian ribbed newt</name>
    <dbReference type="NCBI Taxonomy" id="8319"/>
    <lineage>
        <taxon>Eukaryota</taxon>
        <taxon>Metazoa</taxon>
        <taxon>Chordata</taxon>
        <taxon>Craniata</taxon>
        <taxon>Vertebrata</taxon>
        <taxon>Euteleostomi</taxon>
        <taxon>Amphibia</taxon>
        <taxon>Batrachia</taxon>
        <taxon>Caudata</taxon>
        <taxon>Salamandroidea</taxon>
        <taxon>Salamandridae</taxon>
        <taxon>Pleurodelinae</taxon>
        <taxon>Pleurodeles</taxon>
    </lineage>
</organism>
<name>A0AAV7UN65_PLEWA</name>
<comment type="caution">
    <text evidence="2">The sequence shown here is derived from an EMBL/GenBank/DDBJ whole genome shotgun (WGS) entry which is preliminary data.</text>
</comment>
<evidence type="ECO:0000256" key="1">
    <source>
        <dbReference type="SAM" id="MobiDB-lite"/>
    </source>
</evidence>
<evidence type="ECO:0000313" key="3">
    <source>
        <dbReference type="Proteomes" id="UP001066276"/>
    </source>
</evidence>
<keyword evidence="3" id="KW-1185">Reference proteome</keyword>
<gene>
    <name evidence="2" type="ORF">NDU88_005939</name>
</gene>